<evidence type="ECO:0000313" key="2">
    <source>
        <dbReference type="EMBL" id="NER18192.1"/>
    </source>
</evidence>
<dbReference type="InterPro" id="IPR000639">
    <property type="entry name" value="Epox_hydrolase-like"/>
</dbReference>
<keyword evidence="2" id="KW-0378">Hydrolase</keyword>
<dbReference type="SUPFAM" id="SSF53474">
    <property type="entry name" value="alpha/beta-Hydrolases"/>
    <property type="match status" value="1"/>
</dbReference>
<dbReference type="Pfam" id="PF00561">
    <property type="entry name" value="Abhydrolase_1"/>
    <property type="match status" value="1"/>
</dbReference>
<comment type="caution">
    <text evidence="2">The sequence shown here is derived from an EMBL/GenBank/DDBJ whole genome shotgun (WGS) entry which is preliminary data.</text>
</comment>
<dbReference type="InterPro" id="IPR029058">
    <property type="entry name" value="AB_hydrolase_fold"/>
</dbReference>
<dbReference type="PANTHER" id="PTHR43798:SF33">
    <property type="entry name" value="HYDROLASE, PUTATIVE (AFU_ORTHOLOGUE AFUA_2G14860)-RELATED"/>
    <property type="match status" value="1"/>
</dbReference>
<dbReference type="GO" id="GO:0016020">
    <property type="term" value="C:membrane"/>
    <property type="evidence" value="ECO:0007669"/>
    <property type="project" value="TreeGrafter"/>
</dbReference>
<gene>
    <name evidence="2" type="ORF">GWK10_13280</name>
</gene>
<dbReference type="Proteomes" id="UP000474296">
    <property type="component" value="Unassembled WGS sequence"/>
</dbReference>
<dbReference type="AlphaFoldDB" id="A0A6M0CKL4"/>
<protein>
    <submittedName>
        <fullName evidence="2">Alpha/beta fold hydrolase</fullName>
    </submittedName>
</protein>
<dbReference type="GO" id="GO:0047372">
    <property type="term" value="F:monoacylglycerol lipase activity"/>
    <property type="evidence" value="ECO:0007669"/>
    <property type="project" value="TreeGrafter"/>
</dbReference>
<dbReference type="Gene3D" id="3.40.50.1820">
    <property type="entry name" value="alpha/beta hydrolase"/>
    <property type="match status" value="1"/>
</dbReference>
<dbReference type="EMBL" id="JAABOQ010000005">
    <property type="protein sequence ID" value="NER18192.1"/>
    <property type="molecule type" value="Genomic_DNA"/>
</dbReference>
<evidence type="ECO:0000259" key="1">
    <source>
        <dbReference type="Pfam" id="PF00561"/>
    </source>
</evidence>
<evidence type="ECO:0000313" key="3">
    <source>
        <dbReference type="Proteomes" id="UP000474296"/>
    </source>
</evidence>
<proteinExistence type="predicted"/>
<accession>A0A6M0CKL4</accession>
<reference evidence="2 3" key="1">
    <citation type="submission" date="2020-01" db="EMBL/GenBank/DDBJ databases">
        <title>Spongiivirga citrea KCTC 32990T.</title>
        <authorList>
            <person name="Wang G."/>
        </authorList>
    </citation>
    <scope>NUCLEOTIDE SEQUENCE [LARGE SCALE GENOMIC DNA]</scope>
    <source>
        <strain evidence="2 3">KCTC 32990</strain>
    </source>
</reference>
<feature type="domain" description="AB hydrolase-1" evidence="1">
    <location>
        <begin position="31"/>
        <end position="276"/>
    </location>
</feature>
<dbReference type="InterPro" id="IPR050266">
    <property type="entry name" value="AB_hydrolase_sf"/>
</dbReference>
<dbReference type="PRINTS" id="PR00412">
    <property type="entry name" value="EPOXHYDRLASE"/>
</dbReference>
<name>A0A6M0CKL4_9FLAO</name>
<organism evidence="2 3">
    <name type="scientific">Spongiivirga citrea</name>
    <dbReference type="NCBI Taxonomy" id="1481457"/>
    <lineage>
        <taxon>Bacteria</taxon>
        <taxon>Pseudomonadati</taxon>
        <taxon>Bacteroidota</taxon>
        <taxon>Flavobacteriia</taxon>
        <taxon>Flavobacteriales</taxon>
        <taxon>Flavobacteriaceae</taxon>
        <taxon>Spongiivirga</taxon>
    </lineage>
</organism>
<dbReference type="InterPro" id="IPR000073">
    <property type="entry name" value="AB_hydrolase_1"/>
</dbReference>
<dbReference type="PANTHER" id="PTHR43798">
    <property type="entry name" value="MONOACYLGLYCEROL LIPASE"/>
    <property type="match status" value="1"/>
</dbReference>
<dbReference type="GO" id="GO:0046464">
    <property type="term" value="P:acylglycerol catabolic process"/>
    <property type="evidence" value="ECO:0007669"/>
    <property type="project" value="TreeGrafter"/>
</dbReference>
<keyword evidence="3" id="KW-1185">Reference proteome</keyword>
<dbReference type="RefSeq" id="WP_164032869.1">
    <property type="nucleotide sequence ID" value="NZ_JAABOQ010000005.1"/>
</dbReference>
<sequence length="294" mass="34048">MKLSTWRDSGQHFTYKNYPIFYQETTSEKEVLLLLHGFPTSSWDWNKIWQPLSQKFHLIAPDYIGFGFSAKPKKYNYTIGDQASLVEQLLSLKGIDKVHVLAHDFGDTVLQELLARYIERLHGKEYGLEIKSITLLNGGIIAGVHRPLPIQKALMSPIGLFITPFLNKSKLRKSFQNIFGSKTQPTEQEIDEFYSLMEYNRGKYVFHKLIRYMAERVEYRDRWVGALQHCPVPLELIDGNEDPISGAHLSEAVRKLIPNCEVVDLTEIGHYPQTEAPDLVLEHFFNFHQRHFPS</sequence>